<reference evidence="1" key="2">
    <citation type="submission" date="2020-11" db="EMBL/GenBank/DDBJ databases">
        <title>Whole genome sequencing of Colletotrichum sp.</title>
        <authorList>
            <person name="Li H."/>
        </authorList>
    </citation>
    <scope>NUCLEOTIDE SEQUENCE</scope>
    <source>
        <strain evidence="1">CkLH20</strain>
    </source>
</reference>
<protein>
    <submittedName>
        <fullName evidence="1">Uncharacterized protein</fullName>
    </submittedName>
</protein>
<name>A0A9P6HZ35_9PEZI</name>
<sequence length="350" mass="37104">MKLQVAMTLGAQAASAALFSNWPAISAGPFGSDVDFRHNQSDEIYRKAITSPNATRSVKFHPFSNSLRGADGEPAEWTWRVNITEFSLPAGINITDIASENATYIENPTHVSTTYDFQWPGGGTLSKALGDSSAPFCISISNTIMYPANVTNLYTDEDTSSTDCEPVLGADCVRAILTKGDNFVGSSKTKCNGIGTAWSSLPECSGTLGYAVRENLDEKVLKLSNSQGILTVNINTNSDNAPKADSSAEMNQTYGITSGKGFSGFHSGVVSASEAASIYEASENSLQILMISHGFNSTGEAGKELLCMRVNTSRVADENGDGQNAGVRSECHVAWTMAIAGLTVLFACLI</sequence>
<reference evidence="1" key="1">
    <citation type="submission" date="2020-03" db="EMBL/GenBank/DDBJ databases">
        <authorList>
            <person name="He L."/>
        </authorList>
    </citation>
    <scope>NUCLEOTIDE SEQUENCE</scope>
    <source>
        <strain evidence="1">CkLH20</strain>
    </source>
</reference>
<dbReference type="AlphaFoldDB" id="A0A9P6HZ35"/>
<dbReference type="GeneID" id="62165368"/>
<keyword evidence="2" id="KW-1185">Reference proteome</keyword>
<dbReference type="EMBL" id="JAATWM020000034">
    <property type="protein sequence ID" value="KAF9873069.1"/>
    <property type="molecule type" value="Genomic_DNA"/>
</dbReference>
<dbReference type="OrthoDB" id="3629846at2759"/>
<dbReference type="Proteomes" id="UP000781932">
    <property type="component" value="Unassembled WGS sequence"/>
</dbReference>
<evidence type="ECO:0000313" key="1">
    <source>
        <dbReference type="EMBL" id="KAF9873069.1"/>
    </source>
</evidence>
<dbReference type="RefSeq" id="XP_038742530.1">
    <property type="nucleotide sequence ID" value="XM_038892294.1"/>
</dbReference>
<gene>
    <name evidence="1" type="ORF">CkaCkLH20_09579</name>
</gene>
<proteinExistence type="predicted"/>
<evidence type="ECO:0000313" key="2">
    <source>
        <dbReference type="Proteomes" id="UP000781932"/>
    </source>
</evidence>
<accession>A0A9P6HZ35</accession>
<comment type="caution">
    <text evidence="1">The sequence shown here is derived from an EMBL/GenBank/DDBJ whole genome shotgun (WGS) entry which is preliminary data.</text>
</comment>
<organism evidence="1 2">
    <name type="scientific">Colletotrichum karsti</name>
    <dbReference type="NCBI Taxonomy" id="1095194"/>
    <lineage>
        <taxon>Eukaryota</taxon>
        <taxon>Fungi</taxon>
        <taxon>Dikarya</taxon>
        <taxon>Ascomycota</taxon>
        <taxon>Pezizomycotina</taxon>
        <taxon>Sordariomycetes</taxon>
        <taxon>Hypocreomycetidae</taxon>
        <taxon>Glomerellales</taxon>
        <taxon>Glomerellaceae</taxon>
        <taxon>Colletotrichum</taxon>
        <taxon>Colletotrichum boninense species complex</taxon>
    </lineage>
</organism>